<comment type="caution">
    <text evidence="3">The sequence shown here is derived from an EMBL/GenBank/DDBJ whole genome shotgun (WGS) entry which is preliminary data.</text>
</comment>
<proteinExistence type="predicted"/>
<feature type="region of interest" description="Disordered" evidence="1">
    <location>
        <begin position="430"/>
        <end position="492"/>
    </location>
</feature>
<keyword evidence="2" id="KW-1133">Transmembrane helix</keyword>
<reference evidence="3 4" key="1">
    <citation type="submission" date="2024-01" db="EMBL/GenBank/DDBJ databases">
        <title>A draft genome for a cacao thread blight-causing isolate of Paramarasmius palmivorus.</title>
        <authorList>
            <person name="Baruah I.K."/>
            <person name="Bukari Y."/>
            <person name="Amoako-Attah I."/>
            <person name="Meinhardt L.W."/>
            <person name="Bailey B.A."/>
            <person name="Cohen S.P."/>
        </authorList>
    </citation>
    <scope>NUCLEOTIDE SEQUENCE [LARGE SCALE GENOMIC DNA]</scope>
    <source>
        <strain evidence="3 4">GH-12</strain>
    </source>
</reference>
<feature type="region of interest" description="Disordered" evidence="1">
    <location>
        <begin position="313"/>
        <end position="335"/>
    </location>
</feature>
<dbReference type="Gene3D" id="2.60.120.260">
    <property type="entry name" value="Galactose-binding domain-like"/>
    <property type="match status" value="1"/>
</dbReference>
<dbReference type="EMBL" id="JAYKXP010000033">
    <property type="protein sequence ID" value="KAK7041610.1"/>
    <property type="molecule type" value="Genomic_DNA"/>
</dbReference>
<protein>
    <submittedName>
        <fullName evidence="3">Uncharacterized protein</fullName>
    </submittedName>
</protein>
<feature type="compositionally biased region" description="Basic and acidic residues" evidence="1">
    <location>
        <begin position="465"/>
        <end position="474"/>
    </location>
</feature>
<sequence length="492" mass="53892">MSVDLSLQARYPRRAVVDDTDPRVKYNGGSWTLNKLGTFDTLGTHGPPHNHTVHDTRQNLASLTFVFEGTFIQVRGTKDNRFITRTANPAIDNTTRLPRWACNLDNNADIVEVIPYPNSSYAVNDNILCEGGDLAPGPHSLVVIASIPSFEFEPFLIDRIEYEWLEKEQSGVMKVDSSDVGIRYTGSWTPTEVYPISYNATNTTGFSFSFEFNGTGVSLFGFNDGTQMFRQSSKGTYSIDNSSPVEFLIPGTRPAPDTVMGANYFNELLFSVESLSAGHHTLTVTHTGDDTSGTILQGLNVDHLLVQASGAQLNNTNTVPPPSGDSATPSPSTTSSTPVGIIVGSVIGAICLIVATVFALFFYFKWRKARRDHNQETFDAALFTPANMQVSPYISQPPLRDTLSSASLPTRTTLYDHGLESVTELGQYRRSGLATSNTGPSSMASQRSWRDMKDEQRAVVSGVPQERRHYDSGIRLDTSGGMVDIPPNYTQN</sequence>
<name>A0AAW0CSN7_9AGAR</name>
<accession>A0AAW0CSN7</accession>
<evidence type="ECO:0000256" key="1">
    <source>
        <dbReference type="SAM" id="MobiDB-lite"/>
    </source>
</evidence>
<feature type="compositionally biased region" description="Basic and acidic residues" evidence="1">
    <location>
        <begin position="448"/>
        <end position="457"/>
    </location>
</feature>
<organism evidence="3 4">
    <name type="scientific">Paramarasmius palmivorus</name>
    <dbReference type="NCBI Taxonomy" id="297713"/>
    <lineage>
        <taxon>Eukaryota</taxon>
        <taxon>Fungi</taxon>
        <taxon>Dikarya</taxon>
        <taxon>Basidiomycota</taxon>
        <taxon>Agaricomycotina</taxon>
        <taxon>Agaricomycetes</taxon>
        <taxon>Agaricomycetidae</taxon>
        <taxon>Agaricales</taxon>
        <taxon>Marasmiineae</taxon>
        <taxon>Marasmiaceae</taxon>
        <taxon>Paramarasmius</taxon>
    </lineage>
</organism>
<gene>
    <name evidence="3" type="ORF">VNI00_009200</name>
</gene>
<feature type="compositionally biased region" description="Low complexity" evidence="1">
    <location>
        <begin position="324"/>
        <end position="335"/>
    </location>
</feature>
<dbReference type="Proteomes" id="UP001383192">
    <property type="component" value="Unassembled WGS sequence"/>
</dbReference>
<evidence type="ECO:0000313" key="3">
    <source>
        <dbReference type="EMBL" id="KAK7041610.1"/>
    </source>
</evidence>
<keyword evidence="2" id="KW-0812">Transmembrane</keyword>
<evidence type="ECO:0000256" key="2">
    <source>
        <dbReference type="SAM" id="Phobius"/>
    </source>
</evidence>
<feature type="transmembrane region" description="Helical" evidence="2">
    <location>
        <begin position="339"/>
        <end position="364"/>
    </location>
</feature>
<dbReference type="AlphaFoldDB" id="A0AAW0CSN7"/>
<keyword evidence="2" id="KW-0472">Membrane</keyword>
<evidence type="ECO:0000313" key="4">
    <source>
        <dbReference type="Proteomes" id="UP001383192"/>
    </source>
</evidence>
<keyword evidence="4" id="KW-1185">Reference proteome</keyword>
<feature type="compositionally biased region" description="Polar residues" evidence="1">
    <location>
        <begin position="433"/>
        <end position="447"/>
    </location>
</feature>